<dbReference type="FunCoup" id="V5HRJ5">
    <property type="interactions" value="46"/>
</dbReference>
<proteinExistence type="predicted"/>
<dbReference type="OrthoDB" id="5330253at2759"/>
<reference evidence="3" key="1">
    <citation type="journal article" date="2014" name="Genome Announc.">
        <title>Draft genome sequence of the formaldehyde-resistant fungus Byssochlamys spectabilis No. 5 (anamorph Paecilomyces variotii No. 5) (NBRC109023).</title>
        <authorList>
            <person name="Oka T."/>
            <person name="Ekino K."/>
            <person name="Fukuda K."/>
            <person name="Nomura Y."/>
        </authorList>
    </citation>
    <scope>NUCLEOTIDE SEQUENCE [LARGE SCALE GENOMIC DNA]</scope>
    <source>
        <strain evidence="3">No. 5 / NBRC 109023</strain>
    </source>
</reference>
<dbReference type="HOGENOM" id="CLU_176412_0_0_1"/>
<dbReference type="Pfam" id="PF10295">
    <property type="entry name" value="DUF2406"/>
    <property type="match status" value="1"/>
</dbReference>
<feature type="compositionally biased region" description="Basic residues" evidence="1">
    <location>
        <begin position="1"/>
        <end position="11"/>
    </location>
</feature>
<protein>
    <submittedName>
        <fullName evidence="2">Uncharacterized protein</fullName>
    </submittedName>
</protein>
<keyword evidence="3" id="KW-1185">Reference proteome</keyword>
<dbReference type="Proteomes" id="UP000018001">
    <property type="component" value="Unassembled WGS sequence"/>
</dbReference>
<dbReference type="PANTHER" id="PTHR28186">
    <property type="entry name" value="MEIOTICALLY UP-REGULATED GENE 9 PROTEIN"/>
    <property type="match status" value="1"/>
</dbReference>
<organism evidence="2 3">
    <name type="scientific">Byssochlamys spectabilis (strain No. 5 / NBRC 109023)</name>
    <name type="common">Paecilomyces variotii</name>
    <dbReference type="NCBI Taxonomy" id="1356009"/>
    <lineage>
        <taxon>Eukaryota</taxon>
        <taxon>Fungi</taxon>
        <taxon>Dikarya</taxon>
        <taxon>Ascomycota</taxon>
        <taxon>Pezizomycotina</taxon>
        <taxon>Eurotiomycetes</taxon>
        <taxon>Eurotiomycetidae</taxon>
        <taxon>Eurotiales</taxon>
        <taxon>Thermoascaceae</taxon>
        <taxon>Paecilomyces</taxon>
    </lineage>
</organism>
<sequence>MSAPWKSHKSSKSSSSDGSRASGSSKDLKINLQSKANPVLAMNEEQPAALAFEKSTLRSLSQMQHVDANGNPITEPDVSNPTRYRYERPLDTIRSFERAIRRTNRG</sequence>
<gene>
    <name evidence="2" type="ORF">PVAR5_0551</name>
</gene>
<evidence type="ECO:0000313" key="2">
    <source>
        <dbReference type="EMBL" id="GAD91965.1"/>
    </source>
</evidence>
<evidence type="ECO:0000313" key="3">
    <source>
        <dbReference type="Proteomes" id="UP000018001"/>
    </source>
</evidence>
<accession>V5HRJ5</accession>
<feature type="region of interest" description="Disordered" evidence="1">
    <location>
        <begin position="1"/>
        <end position="30"/>
    </location>
</feature>
<dbReference type="PANTHER" id="PTHR28186:SF1">
    <property type="entry name" value="MEIOTICALLY UP-REGULATED GENE 9 PROTEIN"/>
    <property type="match status" value="1"/>
</dbReference>
<evidence type="ECO:0000256" key="1">
    <source>
        <dbReference type="SAM" id="MobiDB-lite"/>
    </source>
</evidence>
<name>V5HRJ5_BYSSN</name>
<comment type="caution">
    <text evidence="2">The sequence shown here is derived from an EMBL/GenBank/DDBJ whole genome shotgun (WGS) entry which is preliminary data.</text>
</comment>
<dbReference type="InParanoid" id="V5HRJ5"/>
<dbReference type="EMBL" id="BAUL01000013">
    <property type="protein sequence ID" value="GAD91965.1"/>
    <property type="molecule type" value="Genomic_DNA"/>
</dbReference>
<dbReference type="eggNOG" id="ENOG502RXHE">
    <property type="taxonomic scope" value="Eukaryota"/>
</dbReference>
<dbReference type="AlphaFoldDB" id="V5HRJ5"/>
<dbReference type="InterPro" id="IPR018809">
    <property type="entry name" value="DUF2406"/>
</dbReference>
<feature type="compositionally biased region" description="Low complexity" evidence="1">
    <location>
        <begin position="12"/>
        <end position="25"/>
    </location>
</feature>